<accession>A0ABZ2FZF6</accession>
<proteinExistence type="predicted"/>
<dbReference type="Proteomes" id="UP001382935">
    <property type="component" value="Chromosome"/>
</dbReference>
<sequence length="246" mass="27865">MDILALSWTVQPPAGMTQSSLNDAGTRLTQYLSALLFYLRLPQVDQIFVFENSGYDFTTLRILIGQVSGKVTFVSTSPDYDPTRGKGYGEFRMYDEGLASVEIEPTARVWKITGRLIVKNLSEIIATAPAFDERPSLYCDLRRVPLVPSSVWGHWMDTRLFAFNVPFYDKHLRGQFGCNYTIEEGFFDIAHPLLKKNGAMIVPRFRCQPIYEGQSGNTMKSYLSGKHLAAHNARKITRRVAPALWL</sequence>
<dbReference type="EMBL" id="CP145607">
    <property type="protein sequence ID" value="WWM70075.1"/>
    <property type="molecule type" value="Genomic_DNA"/>
</dbReference>
<protein>
    <recommendedName>
        <fullName evidence="3">Glycosyltransferase family 2 protein</fullName>
    </recommendedName>
</protein>
<dbReference type="RefSeq" id="WP_338502689.1">
    <property type="nucleotide sequence ID" value="NZ_CP145607.1"/>
</dbReference>
<evidence type="ECO:0008006" key="3">
    <source>
        <dbReference type="Google" id="ProtNLM"/>
    </source>
</evidence>
<keyword evidence="2" id="KW-1185">Reference proteome</keyword>
<organism evidence="1 2">
    <name type="scientific">Sphingomonas kaistensis</name>
    <dbReference type="NCBI Taxonomy" id="298708"/>
    <lineage>
        <taxon>Bacteria</taxon>
        <taxon>Pseudomonadati</taxon>
        <taxon>Pseudomonadota</taxon>
        <taxon>Alphaproteobacteria</taxon>
        <taxon>Sphingomonadales</taxon>
        <taxon>Sphingomonadaceae</taxon>
        <taxon>Sphingomonas</taxon>
    </lineage>
</organism>
<reference evidence="1 2" key="1">
    <citation type="submission" date="2024-02" db="EMBL/GenBank/DDBJ databases">
        <title>Full genome sequence of Sphingomonas kaistensis.</title>
        <authorList>
            <person name="Poletto B.L."/>
            <person name="Silva G."/>
            <person name="Galante D."/>
            <person name="Campos K.R."/>
            <person name="Santos M.B.N."/>
            <person name="Sacchi C.T."/>
        </authorList>
    </citation>
    <scope>NUCLEOTIDE SEQUENCE [LARGE SCALE GENOMIC DNA]</scope>
    <source>
        <strain evidence="1 2">MA4R</strain>
    </source>
</reference>
<name>A0ABZ2FZF6_9SPHN</name>
<evidence type="ECO:0000313" key="2">
    <source>
        <dbReference type="Proteomes" id="UP001382935"/>
    </source>
</evidence>
<gene>
    <name evidence="1" type="ORF">V6R86_05105</name>
</gene>
<evidence type="ECO:0000313" key="1">
    <source>
        <dbReference type="EMBL" id="WWM70075.1"/>
    </source>
</evidence>